<evidence type="ECO:0000313" key="5">
    <source>
        <dbReference type="Proteomes" id="UP001202328"/>
    </source>
</evidence>
<dbReference type="EMBL" id="JAJJMB010011750">
    <property type="protein sequence ID" value="KAI3899984.1"/>
    <property type="molecule type" value="Genomic_DNA"/>
</dbReference>
<evidence type="ECO:0000256" key="2">
    <source>
        <dbReference type="SAM" id="MobiDB-lite"/>
    </source>
</evidence>
<keyword evidence="1" id="KW-0694">RNA-binding</keyword>
<evidence type="ECO:0000259" key="3">
    <source>
        <dbReference type="PROSITE" id="PS50102"/>
    </source>
</evidence>
<feature type="region of interest" description="Disordered" evidence="2">
    <location>
        <begin position="249"/>
        <end position="286"/>
    </location>
</feature>
<dbReference type="SUPFAM" id="SSF54928">
    <property type="entry name" value="RNA-binding domain, RBD"/>
    <property type="match status" value="1"/>
</dbReference>
<dbReference type="GO" id="GO:0003723">
    <property type="term" value="F:RNA binding"/>
    <property type="evidence" value="ECO:0007669"/>
    <property type="project" value="UniProtKB-UniRule"/>
</dbReference>
<comment type="caution">
    <text evidence="4">The sequence shown here is derived from an EMBL/GenBank/DDBJ whole genome shotgun (WGS) entry which is preliminary data.</text>
</comment>
<gene>
    <name evidence="4" type="ORF">MKW98_000884</name>
</gene>
<dbReference type="AlphaFoldDB" id="A0AAD4SE75"/>
<dbReference type="Pfam" id="PF00076">
    <property type="entry name" value="RRM_1"/>
    <property type="match status" value="1"/>
</dbReference>
<dbReference type="PROSITE" id="PS50102">
    <property type="entry name" value="RRM"/>
    <property type="match status" value="1"/>
</dbReference>
<dbReference type="Proteomes" id="UP001202328">
    <property type="component" value="Unassembled WGS sequence"/>
</dbReference>
<dbReference type="PANTHER" id="PTHR32343">
    <property type="entry name" value="SERINE/ARGININE-RICH SPLICING FACTOR"/>
    <property type="match status" value="1"/>
</dbReference>
<dbReference type="InterPro" id="IPR035979">
    <property type="entry name" value="RBD_domain_sf"/>
</dbReference>
<feature type="compositionally biased region" description="Basic and acidic residues" evidence="2">
    <location>
        <begin position="249"/>
        <end position="279"/>
    </location>
</feature>
<organism evidence="4 5">
    <name type="scientific">Papaver atlanticum</name>
    <dbReference type="NCBI Taxonomy" id="357466"/>
    <lineage>
        <taxon>Eukaryota</taxon>
        <taxon>Viridiplantae</taxon>
        <taxon>Streptophyta</taxon>
        <taxon>Embryophyta</taxon>
        <taxon>Tracheophyta</taxon>
        <taxon>Spermatophyta</taxon>
        <taxon>Magnoliopsida</taxon>
        <taxon>Ranunculales</taxon>
        <taxon>Papaveraceae</taxon>
        <taxon>Papaveroideae</taxon>
        <taxon>Papaver</taxon>
    </lineage>
</organism>
<reference evidence="4" key="1">
    <citation type="submission" date="2022-04" db="EMBL/GenBank/DDBJ databases">
        <title>A functionally conserved STORR gene fusion in Papaver species that diverged 16.8 million years ago.</title>
        <authorList>
            <person name="Catania T."/>
        </authorList>
    </citation>
    <scope>NUCLEOTIDE SEQUENCE</scope>
    <source>
        <strain evidence="4">S-188037</strain>
    </source>
</reference>
<dbReference type="PANTHER" id="PTHR32343:SF37">
    <property type="entry name" value="BINDING PARTNER OF ACD11 1"/>
    <property type="match status" value="1"/>
</dbReference>
<keyword evidence="5" id="KW-1185">Reference proteome</keyword>
<dbReference type="Gene3D" id="3.30.70.330">
    <property type="match status" value="1"/>
</dbReference>
<evidence type="ECO:0000313" key="4">
    <source>
        <dbReference type="EMBL" id="KAI3899984.1"/>
    </source>
</evidence>
<sequence>MNSTRTVEVSNISLRATEQDIKEFFSFSGDIEYVEMKREDEPCQVAYVTFKDTQGAETALLLSGAMVVDLIITITPAPDYQLPPGVASAQQGNTTGSGAASAVKKAEDVVSSMIAKGFILGKGAVNKAKALDEKHQLTSTATSTVVNLDQKIGLSEKLSMTKTVVNDKVKVMDEKFQVSEKTKIAFAAAEQTVANAGLALMNNQYVSSGASWVTGAFNKAASAAVELSQKAKEKVGKTEDEQRRTMVEDYAKVHLSESDTPKKSEQDASKAKPPVEEISRSSLGQQ</sequence>
<evidence type="ECO:0000256" key="1">
    <source>
        <dbReference type="PROSITE-ProRule" id="PRU00176"/>
    </source>
</evidence>
<dbReference type="SMART" id="SM00360">
    <property type="entry name" value="RRM"/>
    <property type="match status" value="1"/>
</dbReference>
<accession>A0AAD4SE75</accession>
<proteinExistence type="predicted"/>
<dbReference type="InterPro" id="IPR012677">
    <property type="entry name" value="Nucleotide-bd_a/b_plait_sf"/>
</dbReference>
<name>A0AAD4SE75_9MAGN</name>
<protein>
    <recommendedName>
        <fullName evidence="3">RRM domain-containing protein</fullName>
    </recommendedName>
</protein>
<dbReference type="InterPro" id="IPR000504">
    <property type="entry name" value="RRM_dom"/>
</dbReference>
<feature type="domain" description="RRM" evidence="3">
    <location>
        <begin position="5"/>
        <end position="79"/>
    </location>
</feature>